<dbReference type="GO" id="GO:0046653">
    <property type="term" value="P:tetrahydrofolate metabolic process"/>
    <property type="evidence" value="ECO:0007669"/>
    <property type="project" value="InterPro"/>
</dbReference>
<evidence type="ECO:0000313" key="1">
    <source>
        <dbReference type="EMBL" id="TCN37414.1"/>
    </source>
</evidence>
<dbReference type="Gene3D" id="3.30.2270.10">
    <property type="entry name" value="Folate-binding superfamily"/>
    <property type="match status" value="1"/>
</dbReference>
<dbReference type="Proteomes" id="UP000295351">
    <property type="component" value="Unassembled WGS sequence"/>
</dbReference>
<dbReference type="GO" id="GO:0008115">
    <property type="term" value="F:sarcosine oxidase activity"/>
    <property type="evidence" value="ECO:0007669"/>
    <property type="project" value="InterPro"/>
</dbReference>
<evidence type="ECO:0000313" key="2">
    <source>
        <dbReference type="Proteomes" id="UP000295351"/>
    </source>
</evidence>
<reference evidence="1 2" key="1">
    <citation type="submission" date="2019-03" db="EMBL/GenBank/DDBJ databases">
        <title>Genomic Encyclopedia of Type Strains, Phase IV (KMG-IV): sequencing the most valuable type-strain genomes for metagenomic binning, comparative biology and taxonomic classification.</title>
        <authorList>
            <person name="Goeker M."/>
        </authorList>
    </citation>
    <scope>NUCLEOTIDE SEQUENCE [LARGE SCALE GENOMIC DNA]</scope>
    <source>
        <strain evidence="1 2">DSM 18401</strain>
    </source>
</reference>
<name>A0A4R2CED6_SHIGR</name>
<proteinExistence type="predicted"/>
<sequence length="94" mass="10583">MQLFPCPFCGPRSESEFHFGGDAGNHRPEGFRAVTDGEWSNYLHARNNPRGAANEIWMHMTCGEVFRMERDTVHHRVARSFAPGEGDGHDGMAH</sequence>
<dbReference type="AlphaFoldDB" id="A0A4R2CED6"/>
<keyword evidence="2" id="KW-1185">Reference proteome</keyword>
<protein>
    <submittedName>
        <fullName evidence="1">Sarcosine oxidase subunit delta</fullName>
    </submittedName>
</protein>
<organism evidence="1 2">
    <name type="scientific">Shinella granuli</name>
    <dbReference type="NCBI Taxonomy" id="323621"/>
    <lineage>
        <taxon>Bacteria</taxon>
        <taxon>Pseudomonadati</taxon>
        <taxon>Pseudomonadota</taxon>
        <taxon>Alphaproteobacteria</taxon>
        <taxon>Hyphomicrobiales</taxon>
        <taxon>Rhizobiaceae</taxon>
        <taxon>Shinella</taxon>
    </lineage>
</organism>
<comment type="caution">
    <text evidence="1">The sequence shown here is derived from an EMBL/GenBank/DDBJ whole genome shotgun (WGS) entry which is preliminary data.</text>
</comment>
<dbReference type="RefSeq" id="WP_064334589.1">
    <property type="nucleotide sequence ID" value="NZ_BAABEI010000009.1"/>
</dbReference>
<dbReference type="InterPro" id="IPR038561">
    <property type="entry name" value="SoxD_sf"/>
</dbReference>
<dbReference type="InterPro" id="IPR006279">
    <property type="entry name" value="SoxD"/>
</dbReference>
<dbReference type="EMBL" id="SLVX01000022">
    <property type="protein sequence ID" value="TCN37414.1"/>
    <property type="molecule type" value="Genomic_DNA"/>
</dbReference>
<accession>A0A4R2CED6</accession>
<dbReference type="Pfam" id="PF04267">
    <property type="entry name" value="SoxD"/>
    <property type="match status" value="1"/>
</dbReference>
<gene>
    <name evidence="1" type="ORF">EV665_12244</name>
</gene>